<dbReference type="AlphaFoldDB" id="A0A1T4VSL1"/>
<feature type="transmembrane region" description="Helical" evidence="7">
    <location>
        <begin position="98"/>
        <end position="122"/>
    </location>
</feature>
<feature type="transmembrane region" description="Helical" evidence="7">
    <location>
        <begin position="47"/>
        <end position="66"/>
    </location>
</feature>
<keyword evidence="3" id="KW-1003">Cell membrane</keyword>
<feature type="transmembrane region" description="Helical" evidence="7">
    <location>
        <begin position="15"/>
        <end position="35"/>
    </location>
</feature>
<reference evidence="9" key="1">
    <citation type="submission" date="2017-02" db="EMBL/GenBank/DDBJ databases">
        <authorList>
            <person name="Varghese N."/>
            <person name="Submissions S."/>
        </authorList>
    </citation>
    <scope>NUCLEOTIDE SEQUENCE [LARGE SCALE GENOMIC DNA]</scope>
    <source>
        <strain evidence="9">DSM 3072</strain>
    </source>
</reference>
<dbReference type="GO" id="GO:0022857">
    <property type="term" value="F:transmembrane transporter activity"/>
    <property type="evidence" value="ECO:0007669"/>
    <property type="project" value="InterPro"/>
</dbReference>
<organism evidence="8 9">
    <name type="scientific">Succinivibrio dextrinosolvens DSM 3072</name>
    <dbReference type="NCBI Taxonomy" id="1123324"/>
    <lineage>
        <taxon>Bacteria</taxon>
        <taxon>Pseudomonadati</taxon>
        <taxon>Pseudomonadota</taxon>
        <taxon>Gammaproteobacteria</taxon>
        <taxon>Aeromonadales</taxon>
        <taxon>Succinivibrionaceae</taxon>
        <taxon>Succinivibrio</taxon>
    </lineage>
</organism>
<evidence type="ECO:0000313" key="8">
    <source>
        <dbReference type="EMBL" id="SKA67828.1"/>
    </source>
</evidence>
<keyword evidence="5 7" id="KW-1133">Transmembrane helix</keyword>
<keyword evidence="4 7" id="KW-0812">Transmembrane</keyword>
<dbReference type="PANTHER" id="PTHR32196:SF63">
    <property type="entry name" value="INNER MEMBRANE ABC TRANSPORTER PERMEASE PROTEIN YJFF"/>
    <property type="match status" value="1"/>
</dbReference>
<evidence type="ECO:0000256" key="1">
    <source>
        <dbReference type="ARBA" id="ARBA00004429"/>
    </source>
</evidence>
<feature type="transmembrane region" description="Helical" evidence="7">
    <location>
        <begin position="223"/>
        <end position="248"/>
    </location>
</feature>
<name>A0A1T4VSL1_9GAMM</name>
<dbReference type="CDD" id="cd06579">
    <property type="entry name" value="TM_PBP1_transp_AraH_like"/>
    <property type="match status" value="1"/>
</dbReference>
<feature type="transmembrane region" description="Helical" evidence="7">
    <location>
        <begin position="167"/>
        <end position="190"/>
    </location>
</feature>
<evidence type="ECO:0000313" key="9">
    <source>
        <dbReference type="Proteomes" id="UP000242432"/>
    </source>
</evidence>
<dbReference type="STRING" id="83771.SAMN02910357_01205"/>
<proteinExistence type="inferred from homology"/>
<sequence>MRSRFLSNLVASQNFPFYVTGALFLVLFGFGSVLFDGFFSLQVFLNLFIDNAPLIIVTVGITFTILSGFGGIDLSVGAVVSLSCMTLAVLMRDTTISPYVCMAIVLAIGITVGLINGLLITYFRLQPFIVTLGTMFLCRGLTAILSRDSVPIDNPQYSELAFFSFEFGDYFLSLGAVIALFMVVLATIILRYTSFGRGVYAIGGNEQSAKLMGLKTDFIRVRVYIISGFCAALGGICYSWIMLSGYTLHGLGMEMDAIASSVIGGTQLMGGVGFMPGTLLGVMIQGSILTIISFQGTLSAWWTKIVVGLLLCLFIVMQALVNAHKNKLMNQIAEGSVKDTK</sequence>
<keyword evidence="6 7" id="KW-0472">Membrane</keyword>
<protein>
    <submittedName>
        <fullName evidence="8">Monosaccharide ABC transporter membrane protein, CUT2 family (TC 3.A.1.2.-)</fullName>
    </submittedName>
</protein>
<feature type="transmembrane region" description="Helical" evidence="7">
    <location>
        <begin position="72"/>
        <end position="91"/>
    </location>
</feature>
<feature type="transmembrane region" description="Helical" evidence="7">
    <location>
        <begin position="300"/>
        <end position="321"/>
    </location>
</feature>
<dbReference type="NCBIfam" id="NF008630">
    <property type="entry name" value="PRK11618.1"/>
    <property type="match status" value="1"/>
</dbReference>
<evidence type="ECO:0000256" key="5">
    <source>
        <dbReference type="ARBA" id="ARBA00022989"/>
    </source>
</evidence>
<dbReference type="Proteomes" id="UP000242432">
    <property type="component" value="Unassembled WGS sequence"/>
</dbReference>
<dbReference type="RefSeq" id="WP_078929335.1">
    <property type="nucleotide sequence ID" value="NZ_FUXX01000044.1"/>
</dbReference>
<gene>
    <name evidence="8" type="ORF">SAMN02745213_01987</name>
</gene>
<dbReference type="Pfam" id="PF02653">
    <property type="entry name" value="BPD_transp_2"/>
    <property type="match status" value="1"/>
</dbReference>
<comment type="subcellular location">
    <subcellularLocation>
        <location evidence="1">Cell inner membrane</location>
        <topology evidence="1">Multi-pass membrane protein</topology>
    </subcellularLocation>
</comment>
<evidence type="ECO:0000256" key="4">
    <source>
        <dbReference type="ARBA" id="ARBA00022692"/>
    </source>
</evidence>
<dbReference type="EMBL" id="FUXX01000044">
    <property type="protein sequence ID" value="SKA67828.1"/>
    <property type="molecule type" value="Genomic_DNA"/>
</dbReference>
<evidence type="ECO:0000256" key="3">
    <source>
        <dbReference type="ARBA" id="ARBA00022475"/>
    </source>
</evidence>
<evidence type="ECO:0000256" key="2">
    <source>
        <dbReference type="ARBA" id="ARBA00007942"/>
    </source>
</evidence>
<comment type="similarity">
    <text evidence="2">Belongs to the binding-protein-dependent transport system permease family. AraH/RbsC subfamily.</text>
</comment>
<feature type="transmembrane region" description="Helical" evidence="7">
    <location>
        <begin position="268"/>
        <end position="294"/>
    </location>
</feature>
<accession>A0A1T4VSL1</accession>
<dbReference type="GO" id="GO:0005886">
    <property type="term" value="C:plasma membrane"/>
    <property type="evidence" value="ECO:0007669"/>
    <property type="project" value="UniProtKB-SubCell"/>
</dbReference>
<evidence type="ECO:0000256" key="6">
    <source>
        <dbReference type="ARBA" id="ARBA00023136"/>
    </source>
</evidence>
<dbReference type="PANTHER" id="PTHR32196">
    <property type="entry name" value="ABC TRANSPORTER PERMEASE PROTEIN YPHD-RELATED-RELATED"/>
    <property type="match status" value="1"/>
</dbReference>
<evidence type="ECO:0000256" key="7">
    <source>
        <dbReference type="SAM" id="Phobius"/>
    </source>
</evidence>
<keyword evidence="9" id="KW-1185">Reference proteome</keyword>
<dbReference type="InterPro" id="IPR001851">
    <property type="entry name" value="ABC_transp_permease"/>
</dbReference>